<evidence type="ECO:0000313" key="1">
    <source>
        <dbReference type="EMBL" id="MFD2232857.1"/>
    </source>
</evidence>
<protein>
    <submittedName>
        <fullName evidence="1">Uncharacterized protein</fullName>
    </submittedName>
</protein>
<dbReference type="RefSeq" id="WP_377314536.1">
    <property type="nucleotide sequence ID" value="NZ_JBHUIY010000004.1"/>
</dbReference>
<evidence type="ECO:0000313" key="2">
    <source>
        <dbReference type="Proteomes" id="UP001597296"/>
    </source>
</evidence>
<keyword evidence="2" id="KW-1185">Reference proteome</keyword>
<reference evidence="2" key="1">
    <citation type="journal article" date="2019" name="Int. J. Syst. Evol. Microbiol.">
        <title>The Global Catalogue of Microorganisms (GCM) 10K type strain sequencing project: providing services to taxonomists for standard genome sequencing and annotation.</title>
        <authorList>
            <consortium name="The Broad Institute Genomics Platform"/>
            <consortium name="The Broad Institute Genome Sequencing Center for Infectious Disease"/>
            <person name="Wu L."/>
            <person name="Ma J."/>
        </authorList>
    </citation>
    <scope>NUCLEOTIDE SEQUENCE [LARGE SCALE GENOMIC DNA]</scope>
    <source>
        <strain evidence="2">KCTC 15012</strain>
    </source>
</reference>
<sequence>MTNPLFLLGVVGVMLVFFQGGALAAEQRCLGTFPSPIGERLVPVILTLSRSPVDLGATSGEIRFEEPWLCGFPLQFSGRDGTISTFSFKGAGAGKCSILTMGYLKMQPVEGDRVEVALFGKYGQKHQAVILQCEP</sequence>
<organism evidence="1 2">
    <name type="scientific">Phaeospirillum tilakii</name>
    <dbReference type="NCBI Taxonomy" id="741673"/>
    <lineage>
        <taxon>Bacteria</taxon>
        <taxon>Pseudomonadati</taxon>
        <taxon>Pseudomonadota</taxon>
        <taxon>Alphaproteobacteria</taxon>
        <taxon>Rhodospirillales</taxon>
        <taxon>Rhodospirillaceae</taxon>
        <taxon>Phaeospirillum</taxon>
    </lineage>
</organism>
<gene>
    <name evidence="1" type="ORF">ACFSNB_03470</name>
</gene>
<dbReference type="EMBL" id="JBHUIY010000004">
    <property type="protein sequence ID" value="MFD2232857.1"/>
    <property type="molecule type" value="Genomic_DNA"/>
</dbReference>
<name>A0ABW5C931_9PROT</name>
<proteinExistence type="predicted"/>
<comment type="caution">
    <text evidence="1">The sequence shown here is derived from an EMBL/GenBank/DDBJ whole genome shotgun (WGS) entry which is preliminary data.</text>
</comment>
<dbReference type="Proteomes" id="UP001597296">
    <property type="component" value="Unassembled WGS sequence"/>
</dbReference>
<accession>A0ABW5C931</accession>